<accession>A0ABU7FQS4</accession>
<dbReference type="EMBL" id="JAYWVC010000147">
    <property type="protein sequence ID" value="MED7826261.1"/>
    <property type="molecule type" value="Genomic_DNA"/>
</dbReference>
<reference evidence="1" key="1">
    <citation type="submission" date="2024-01" db="EMBL/GenBank/DDBJ databases">
        <title>First draft genome sequence data of TA4-1, the type strain of Gram-positive actinobacterium Streptomyces chiangmaiensis.</title>
        <authorList>
            <person name="Yasawong M."/>
            <person name="Nantapong N."/>
        </authorList>
    </citation>
    <scope>NUCLEOTIDE SEQUENCE</scope>
    <source>
        <strain evidence="1">TA4-1</strain>
    </source>
</reference>
<evidence type="ECO:0000313" key="2">
    <source>
        <dbReference type="Proteomes" id="UP001333996"/>
    </source>
</evidence>
<sequence length="43" mass="4715">MIEAATSLPPIVIADLFGISPSTAESWTKYANDSWTQYLAARQ</sequence>
<dbReference type="RefSeq" id="WP_329510661.1">
    <property type="nucleotide sequence ID" value="NZ_BAAAYZ010000210.1"/>
</dbReference>
<keyword evidence="2" id="KW-1185">Reference proteome</keyword>
<protein>
    <submittedName>
        <fullName evidence="1">Uncharacterized protein</fullName>
    </submittedName>
</protein>
<gene>
    <name evidence="1" type="ORF">VXC91_30965</name>
</gene>
<dbReference type="Proteomes" id="UP001333996">
    <property type="component" value="Unassembled WGS sequence"/>
</dbReference>
<proteinExistence type="predicted"/>
<name>A0ABU7FQS4_9ACTN</name>
<organism evidence="1 2">
    <name type="scientific">Streptomyces chiangmaiensis</name>
    <dbReference type="NCBI Taxonomy" id="766497"/>
    <lineage>
        <taxon>Bacteria</taxon>
        <taxon>Bacillati</taxon>
        <taxon>Actinomycetota</taxon>
        <taxon>Actinomycetes</taxon>
        <taxon>Kitasatosporales</taxon>
        <taxon>Streptomycetaceae</taxon>
        <taxon>Streptomyces</taxon>
    </lineage>
</organism>
<evidence type="ECO:0000313" key="1">
    <source>
        <dbReference type="EMBL" id="MED7826261.1"/>
    </source>
</evidence>
<comment type="caution">
    <text evidence="1">The sequence shown here is derived from an EMBL/GenBank/DDBJ whole genome shotgun (WGS) entry which is preliminary data.</text>
</comment>